<proteinExistence type="predicted"/>
<name>A0A975QLT1_9ACTN</name>
<gene>
    <name evidence="1" type="ORF">KGD82_11990</name>
</gene>
<keyword evidence="2" id="KW-1185">Reference proteome</keyword>
<dbReference type="Proteomes" id="UP000682416">
    <property type="component" value="Chromosome"/>
</dbReference>
<evidence type="ECO:0000313" key="1">
    <source>
        <dbReference type="EMBL" id="QVJ02868.1"/>
    </source>
</evidence>
<organism evidence="1 2">
    <name type="scientific">Nocardiopsis eucommiae</name>
    <dbReference type="NCBI Taxonomy" id="2831970"/>
    <lineage>
        <taxon>Bacteria</taxon>
        <taxon>Bacillati</taxon>
        <taxon>Actinomycetota</taxon>
        <taxon>Actinomycetes</taxon>
        <taxon>Streptosporangiales</taxon>
        <taxon>Nocardiopsidaceae</taxon>
        <taxon>Nocardiopsis</taxon>
    </lineage>
</organism>
<dbReference type="SUPFAM" id="SSF140959">
    <property type="entry name" value="Indolic compounds 2,3-dioxygenase-like"/>
    <property type="match status" value="1"/>
</dbReference>
<dbReference type="AlphaFoldDB" id="A0A975QLT1"/>
<dbReference type="EMBL" id="CP074402">
    <property type="protein sequence ID" value="QVJ02868.1"/>
    <property type="molecule type" value="Genomic_DNA"/>
</dbReference>
<dbReference type="KEGG" id="nec:KGD82_11990"/>
<dbReference type="GO" id="GO:0019441">
    <property type="term" value="P:L-tryptophan catabolic process to kynurenine"/>
    <property type="evidence" value="ECO:0007669"/>
    <property type="project" value="InterPro"/>
</dbReference>
<dbReference type="Gene3D" id="1.20.58.480">
    <property type="match status" value="2"/>
</dbReference>
<accession>A0A975QLT1</accession>
<dbReference type="GO" id="GO:0046872">
    <property type="term" value="F:metal ion binding"/>
    <property type="evidence" value="ECO:0007669"/>
    <property type="project" value="InterPro"/>
</dbReference>
<reference evidence="1" key="1">
    <citation type="submission" date="2021-05" db="EMBL/GenBank/DDBJ databases">
        <authorList>
            <person name="Kaiqin L."/>
            <person name="Jian G."/>
        </authorList>
    </citation>
    <scope>NUCLEOTIDE SEQUENCE</scope>
    <source>
        <strain evidence="1">HDS5</strain>
    </source>
</reference>
<evidence type="ECO:0008006" key="3">
    <source>
        <dbReference type="Google" id="ProtNLM"/>
    </source>
</evidence>
<dbReference type="InterPro" id="IPR037217">
    <property type="entry name" value="Trp/Indoleamine_2_3_dOase-like"/>
</dbReference>
<sequence>MTTVSESAGRALEAWVLRDRPSASYEFPHRAVVGAVRAHGINRLPHALNDLLVHTWEQARKRDPEPGGAEWVTTLWLECLTSRARGAPSYGTYTMTTLLERWCRLGDLPDRLTRISALLAADMIRHELRRGLREGDDGRRRSLLVAATRFARGLTPAPGWTGARDDVSPESPPEAVRRCNRLLSDDGAGLPPTLALLVEGTVPVATLEPDEPLFLRSVQVMELLAVLAAEYAAAAHEAALASEPDPHALEVSLAGITDALAHARRCFRLVALIDPGQFATIRAATAGTGALQSEGFARLERRCRGTAGVRAETVGAVGLDAVPAPAPSLGDTLRAAPPDERRRRGVEAVNEQWARWKHTHYGVAKRIIGDVPGTGGTDGVRYLARHLKEPLL</sequence>
<dbReference type="GO" id="GO:0020037">
    <property type="term" value="F:heme binding"/>
    <property type="evidence" value="ECO:0007669"/>
    <property type="project" value="InterPro"/>
</dbReference>
<evidence type="ECO:0000313" key="2">
    <source>
        <dbReference type="Proteomes" id="UP000682416"/>
    </source>
</evidence>
<protein>
    <recommendedName>
        <fullName evidence="3">Tryptophan 2,3-dioxygenase</fullName>
    </recommendedName>
</protein>